<dbReference type="Pfam" id="PF20330">
    <property type="entry name" value="DUF6625"/>
    <property type="match status" value="1"/>
</dbReference>
<reference evidence="2" key="2">
    <citation type="submission" date="2024-10" db="UniProtKB">
        <authorList>
            <consortium name="EnsemblProtists"/>
        </authorList>
    </citation>
    <scope>IDENTIFICATION</scope>
</reference>
<reference evidence="3" key="1">
    <citation type="journal article" date="2013" name="Nature">
        <title>Pan genome of the phytoplankton Emiliania underpins its global distribution.</title>
        <authorList>
            <person name="Read B.A."/>
            <person name="Kegel J."/>
            <person name="Klute M.J."/>
            <person name="Kuo A."/>
            <person name="Lefebvre S.C."/>
            <person name="Maumus F."/>
            <person name="Mayer C."/>
            <person name="Miller J."/>
            <person name="Monier A."/>
            <person name="Salamov A."/>
            <person name="Young J."/>
            <person name="Aguilar M."/>
            <person name="Claverie J.M."/>
            <person name="Frickenhaus S."/>
            <person name="Gonzalez K."/>
            <person name="Herman E.K."/>
            <person name="Lin Y.C."/>
            <person name="Napier J."/>
            <person name="Ogata H."/>
            <person name="Sarno A.F."/>
            <person name="Shmutz J."/>
            <person name="Schroeder D."/>
            <person name="de Vargas C."/>
            <person name="Verret F."/>
            <person name="von Dassow P."/>
            <person name="Valentin K."/>
            <person name="Van de Peer Y."/>
            <person name="Wheeler G."/>
            <person name="Dacks J.B."/>
            <person name="Delwiche C.F."/>
            <person name="Dyhrman S.T."/>
            <person name="Glockner G."/>
            <person name="John U."/>
            <person name="Richards T."/>
            <person name="Worden A.Z."/>
            <person name="Zhang X."/>
            <person name="Grigoriev I.V."/>
            <person name="Allen A.E."/>
            <person name="Bidle K."/>
            <person name="Borodovsky M."/>
            <person name="Bowler C."/>
            <person name="Brownlee C."/>
            <person name="Cock J.M."/>
            <person name="Elias M."/>
            <person name="Gladyshev V.N."/>
            <person name="Groth M."/>
            <person name="Guda C."/>
            <person name="Hadaegh A."/>
            <person name="Iglesias-Rodriguez M.D."/>
            <person name="Jenkins J."/>
            <person name="Jones B.M."/>
            <person name="Lawson T."/>
            <person name="Leese F."/>
            <person name="Lindquist E."/>
            <person name="Lobanov A."/>
            <person name="Lomsadze A."/>
            <person name="Malik S.B."/>
            <person name="Marsh M.E."/>
            <person name="Mackinder L."/>
            <person name="Mock T."/>
            <person name="Mueller-Roeber B."/>
            <person name="Pagarete A."/>
            <person name="Parker M."/>
            <person name="Probert I."/>
            <person name="Quesneville H."/>
            <person name="Raines C."/>
            <person name="Rensing S.A."/>
            <person name="Riano-Pachon D.M."/>
            <person name="Richier S."/>
            <person name="Rokitta S."/>
            <person name="Shiraiwa Y."/>
            <person name="Soanes D.M."/>
            <person name="van der Giezen M."/>
            <person name="Wahlund T.M."/>
            <person name="Williams B."/>
            <person name="Wilson W."/>
            <person name="Wolfe G."/>
            <person name="Wurch L.L."/>
        </authorList>
    </citation>
    <scope>NUCLEOTIDE SEQUENCE</scope>
</reference>
<keyword evidence="1" id="KW-0812">Transmembrane</keyword>
<proteinExistence type="predicted"/>
<evidence type="ECO:0000313" key="2">
    <source>
        <dbReference type="EnsemblProtists" id="EOD13360"/>
    </source>
</evidence>
<dbReference type="InterPro" id="IPR046733">
    <property type="entry name" value="DUF6625"/>
</dbReference>
<keyword evidence="1" id="KW-0472">Membrane</keyword>
<evidence type="ECO:0000256" key="1">
    <source>
        <dbReference type="SAM" id="Phobius"/>
    </source>
</evidence>
<protein>
    <submittedName>
        <fullName evidence="2">Uncharacterized protein</fullName>
    </submittedName>
</protein>
<name>A0A0D3IQ25_EMIH1</name>
<dbReference type="EnsemblProtists" id="EOD13360">
    <property type="protein sequence ID" value="EOD13360"/>
    <property type="gene ID" value="EMIHUDRAFT_246903"/>
</dbReference>
<dbReference type="Proteomes" id="UP000013827">
    <property type="component" value="Unassembled WGS sequence"/>
</dbReference>
<dbReference type="RefSeq" id="XP_005765789.1">
    <property type="nucleotide sequence ID" value="XM_005765732.1"/>
</dbReference>
<feature type="transmembrane region" description="Helical" evidence="1">
    <location>
        <begin position="104"/>
        <end position="122"/>
    </location>
</feature>
<accession>A0A0D3IQ25</accession>
<keyword evidence="3" id="KW-1185">Reference proteome</keyword>
<dbReference type="HOGENOM" id="CLU_770359_0_0_1"/>
<sequence>MSRVHPYRVATRASLRRTQRRSEPGPRMALSLHRRLAHQRQTVEYLFSRAPFDWCAPRRNADARDARERASRFAADLAALADGDAPSPSRLGGRRPRPPMLRNVAVLALATIAAGFGPAAIIREPDDALDQTMCAEPDAPAETIGPILAEFLRPDLLSCNQVGTAIFDSVYSGEELYRRNDLQAVLRQPDKLHHCTACITACAAQPAIYAATSKRASRQQLGLATMELDRVADRIADRILARLPAGRQARVVPKSSGQLRLTVMIVYFGPLPPWMPITLHSMAENADVRFVIVGDSSAPAATPKNVHFEHITFEAMQKRLAEMLPPSLGRHVLYNDTYKANDIKPFLPHLYSHLLQGQDW</sequence>
<evidence type="ECO:0000313" key="3">
    <source>
        <dbReference type="Proteomes" id="UP000013827"/>
    </source>
</evidence>
<keyword evidence="1" id="KW-1133">Transmembrane helix</keyword>
<organism evidence="2 3">
    <name type="scientific">Emiliania huxleyi (strain CCMP1516)</name>
    <dbReference type="NCBI Taxonomy" id="280463"/>
    <lineage>
        <taxon>Eukaryota</taxon>
        <taxon>Haptista</taxon>
        <taxon>Haptophyta</taxon>
        <taxon>Prymnesiophyceae</taxon>
        <taxon>Isochrysidales</taxon>
        <taxon>Noelaerhabdaceae</taxon>
        <taxon>Emiliania</taxon>
    </lineage>
</organism>
<dbReference type="PaxDb" id="2903-EOD13360"/>
<dbReference type="KEGG" id="ehx:EMIHUDRAFT_246903"/>
<dbReference type="AlphaFoldDB" id="A0A0D3IQ25"/>
<dbReference type="GeneID" id="17259520"/>